<dbReference type="RefSeq" id="WP_077027655.1">
    <property type="nucleotide sequence ID" value="NZ_CP017641.1"/>
</dbReference>
<evidence type="ECO:0000313" key="2">
    <source>
        <dbReference type="EMBL" id="APZ96672.1"/>
    </source>
</evidence>
<sequence>MNMPTNELTSLQIFKGIAPEEATTICDALEEMSFSAGEEILTEGDDTQALWIILSGECVVSRSCSVNDVRILANLNAGDVFGEMSFVRTAPHSATIKATSDVTVCCYSRAHFRELKAKFPDAVCNITANIAAVLAERLRRMDTWVCEMVDGPKGDDYRDEWQTFRSAVYTNWNF</sequence>
<dbReference type="PROSITE" id="PS50042">
    <property type="entry name" value="CNMP_BINDING_3"/>
    <property type="match status" value="1"/>
</dbReference>
<proteinExistence type="predicted"/>
<dbReference type="AlphaFoldDB" id="A0A1P8WRJ2"/>
<accession>A0A1P8WRJ2</accession>
<dbReference type="InterPro" id="IPR000595">
    <property type="entry name" value="cNMP-bd_dom"/>
</dbReference>
<dbReference type="STRING" id="1891926.Fuma_06345"/>
<dbReference type="Gene3D" id="2.60.120.10">
    <property type="entry name" value="Jelly Rolls"/>
    <property type="match status" value="1"/>
</dbReference>
<keyword evidence="3" id="KW-1185">Reference proteome</keyword>
<feature type="domain" description="Cyclic nucleotide-binding" evidence="1">
    <location>
        <begin position="13"/>
        <end position="115"/>
    </location>
</feature>
<dbReference type="SUPFAM" id="SSF51206">
    <property type="entry name" value="cAMP-binding domain-like"/>
    <property type="match status" value="1"/>
</dbReference>
<dbReference type="PANTHER" id="PTHR11635">
    <property type="entry name" value="CAMP-DEPENDENT PROTEIN KINASE REGULATORY CHAIN"/>
    <property type="match status" value="1"/>
</dbReference>
<dbReference type="Pfam" id="PF00027">
    <property type="entry name" value="cNMP_binding"/>
    <property type="match status" value="1"/>
</dbReference>
<protein>
    <submittedName>
        <fullName evidence="2">cAMP regulatory protein</fullName>
    </submittedName>
</protein>
<dbReference type="InterPro" id="IPR014710">
    <property type="entry name" value="RmlC-like_jellyroll"/>
</dbReference>
<dbReference type="SMART" id="SM00100">
    <property type="entry name" value="cNMP"/>
    <property type="match status" value="1"/>
</dbReference>
<dbReference type="OrthoDB" id="282820at2"/>
<evidence type="ECO:0000313" key="3">
    <source>
        <dbReference type="Proteomes" id="UP000187735"/>
    </source>
</evidence>
<dbReference type="Proteomes" id="UP000187735">
    <property type="component" value="Chromosome"/>
</dbReference>
<evidence type="ECO:0000259" key="1">
    <source>
        <dbReference type="PROSITE" id="PS50042"/>
    </source>
</evidence>
<dbReference type="KEGG" id="fmr:Fuma_06345"/>
<dbReference type="EMBL" id="CP017641">
    <property type="protein sequence ID" value="APZ96672.1"/>
    <property type="molecule type" value="Genomic_DNA"/>
</dbReference>
<name>A0A1P8WRJ2_9PLAN</name>
<dbReference type="CDD" id="cd00038">
    <property type="entry name" value="CAP_ED"/>
    <property type="match status" value="1"/>
</dbReference>
<gene>
    <name evidence="2" type="primary">crp_2</name>
    <name evidence="2" type="ORF">Fuma_06345</name>
</gene>
<reference evidence="2 3" key="1">
    <citation type="journal article" date="2016" name="Front. Microbiol.">
        <title>Fuerstia marisgermanicae gen. nov., sp. nov., an Unusual Member of the Phylum Planctomycetes from the German Wadden Sea.</title>
        <authorList>
            <person name="Kohn T."/>
            <person name="Heuer A."/>
            <person name="Jogler M."/>
            <person name="Vollmers J."/>
            <person name="Boedeker C."/>
            <person name="Bunk B."/>
            <person name="Rast P."/>
            <person name="Borchert D."/>
            <person name="Glockner I."/>
            <person name="Freese H.M."/>
            <person name="Klenk H.P."/>
            <person name="Overmann J."/>
            <person name="Kaster A.K."/>
            <person name="Rohde M."/>
            <person name="Wiegand S."/>
            <person name="Jogler C."/>
        </authorList>
    </citation>
    <scope>NUCLEOTIDE SEQUENCE [LARGE SCALE GENOMIC DNA]</scope>
    <source>
        <strain evidence="2 3">NH11</strain>
    </source>
</reference>
<organism evidence="2 3">
    <name type="scientific">Fuerstiella marisgermanici</name>
    <dbReference type="NCBI Taxonomy" id="1891926"/>
    <lineage>
        <taxon>Bacteria</taxon>
        <taxon>Pseudomonadati</taxon>
        <taxon>Planctomycetota</taxon>
        <taxon>Planctomycetia</taxon>
        <taxon>Planctomycetales</taxon>
        <taxon>Planctomycetaceae</taxon>
        <taxon>Fuerstiella</taxon>
    </lineage>
</organism>
<dbReference type="InterPro" id="IPR018490">
    <property type="entry name" value="cNMP-bd_dom_sf"/>
</dbReference>
<dbReference type="GO" id="GO:0005952">
    <property type="term" value="C:cAMP-dependent protein kinase complex"/>
    <property type="evidence" value="ECO:0007669"/>
    <property type="project" value="InterPro"/>
</dbReference>
<dbReference type="GO" id="GO:0005829">
    <property type="term" value="C:cytosol"/>
    <property type="evidence" value="ECO:0007669"/>
    <property type="project" value="TreeGrafter"/>
</dbReference>
<dbReference type="PANTHER" id="PTHR11635:SF152">
    <property type="entry name" value="CAMP-DEPENDENT PROTEIN KINASE TYPE I REGULATORY SUBUNIT-RELATED"/>
    <property type="match status" value="1"/>
</dbReference>
<dbReference type="InterPro" id="IPR050503">
    <property type="entry name" value="cAMP-dep_PK_reg_su-like"/>
</dbReference>